<organism evidence="2 3">
    <name type="scientific">Exocentrus adspersus</name>
    <dbReference type="NCBI Taxonomy" id="1586481"/>
    <lineage>
        <taxon>Eukaryota</taxon>
        <taxon>Metazoa</taxon>
        <taxon>Ecdysozoa</taxon>
        <taxon>Arthropoda</taxon>
        <taxon>Hexapoda</taxon>
        <taxon>Insecta</taxon>
        <taxon>Pterygota</taxon>
        <taxon>Neoptera</taxon>
        <taxon>Endopterygota</taxon>
        <taxon>Coleoptera</taxon>
        <taxon>Polyphaga</taxon>
        <taxon>Cucujiformia</taxon>
        <taxon>Chrysomeloidea</taxon>
        <taxon>Cerambycidae</taxon>
        <taxon>Lamiinae</taxon>
        <taxon>Acanthocinini</taxon>
        <taxon>Exocentrus</taxon>
    </lineage>
</organism>
<dbReference type="PANTHER" id="PTHR46404:SF1">
    <property type="entry name" value="DNA POLYMERASE IOTA"/>
    <property type="match status" value="1"/>
</dbReference>
<dbReference type="PROSITE" id="PS50173">
    <property type="entry name" value="UMUC"/>
    <property type="match status" value="1"/>
</dbReference>
<sequence>MDHSRTIIHIDLDCFYAQVETLKNPELKTLPLGVQQQNLVVTSNYLAREFGVKKCMSVTEAKKLCPNIVLVKGEDLHDYRQVSYKVTSLLQKYSHLVERLGLDENFIDASNLVNERLKKVTPTSVPGHVFGNTTNLCDCGCGDRLKIGTQIAQEMRDEIKKGIEFNVLCGNCP</sequence>
<feature type="domain" description="UmuC" evidence="1">
    <location>
        <begin position="7"/>
        <end position="173"/>
    </location>
</feature>
<name>A0AAV8WJ59_9CUCU</name>
<protein>
    <recommendedName>
        <fullName evidence="1">UmuC domain-containing protein</fullName>
    </recommendedName>
</protein>
<dbReference type="Proteomes" id="UP001159042">
    <property type="component" value="Unassembled WGS sequence"/>
</dbReference>
<dbReference type="Gene3D" id="3.30.70.270">
    <property type="match status" value="1"/>
</dbReference>
<dbReference type="SUPFAM" id="SSF56672">
    <property type="entry name" value="DNA/RNA polymerases"/>
    <property type="match status" value="1"/>
</dbReference>
<accession>A0AAV8WJ59</accession>
<dbReference type="EMBL" id="JANEYG010000001">
    <property type="protein sequence ID" value="KAJ8925781.1"/>
    <property type="molecule type" value="Genomic_DNA"/>
</dbReference>
<dbReference type="GO" id="GO:0006281">
    <property type="term" value="P:DNA repair"/>
    <property type="evidence" value="ECO:0007669"/>
    <property type="project" value="InterPro"/>
</dbReference>
<proteinExistence type="predicted"/>
<dbReference type="InterPro" id="IPR001126">
    <property type="entry name" value="UmuC"/>
</dbReference>
<comment type="caution">
    <text evidence="2">The sequence shown here is derived from an EMBL/GenBank/DDBJ whole genome shotgun (WGS) entry which is preliminary data.</text>
</comment>
<dbReference type="GO" id="GO:0019985">
    <property type="term" value="P:translesion synthesis"/>
    <property type="evidence" value="ECO:0007669"/>
    <property type="project" value="TreeGrafter"/>
</dbReference>
<dbReference type="InterPro" id="IPR043502">
    <property type="entry name" value="DNA/RNA_pol_sf"/>
</dbReference>
<reference evidence="2 3" key="1">
    <citation type="journal article" date="2023" name="Insect Mol. Biol.">
        <title>Genome sequencing provides insights into the evolution of gene families encoding plant cell wall-degrading enzymes in longhorned beetles.</title>
        <authorList>
            <person name="Shin N.R."/>
            <person name="Okamura Y."/>
            <person name="Kirsch R."/>
            <person name="Pauchet Y."/>
        </authorList>
    </citation>
    <scope>NUCLEOTIDE SEQUENCE [LARGE SCALE GENOMIC DNA]</scope>
    <source>
        <strain evidence="2">EAD_L_NR</strain>
    </source>
</reference>
<dbReference type="Gene3D" id="3.40.1170.60">
    <property type="match status" value="1"/>
</dbReference>
<dbReference type="FunFam" id="3.40.1170.60:FF:000006">
    <property type="entry name" value="DNA polymerase iota"/>
    <property type="match status" value="1"/>
</dbReference>
<dbReference type="PANTHER" id="PTHR46404">
    <property type="entry name" value="DNA POLYMERASE IOTA"/>
    <property type="match status" value="1"/>
</dbReference>
<evidence type="ECO:0000313" key="2">
    <source>
        <dbReference type="EMBL" id="KAJ8925781.1"/>
    </source>
</evidence>
<keyword evidence="3" id="KW-1185">Reference proteome</keyword>
<dbReference type="Pfam" id="PF00817">
    <property type="entry name" value="IMS"/>
    <property type="match status" value="1"/>
</dbReference>
<dbReference type="InterPro" id="IPR043128">
    <property type="entry name" value="Rev_trsase/Diguanyl_cyclase"/>
</dbReference>
<gene>
    <name evidence="2" type="ORF">NQ315_009631</name>
</gene>
<evidence type="ECO:0000313" key="3">
    <source>
        <dbReference type="Proteomes" id="UP001159042"/>
    </source>
</evidence>
<dbReference type="AlphaFoldDB" id="A0AAV8WJ59"/>
<dbReference type="GO" id="GO:0003887">
    <property type="term" value="F:DNA-directed DNA polymerase activity"/>
    <property type="evidence" value="ECO:0007669"/>
    <property type="project" value="TreeGrafter"/>
</dbReference>
<evidence type="ECO:0000259" key="1">
    <source>
        <dbReference type="PROSITE" id="PS50173"/>
    </source>
</evidence>